<reference evidence="2 3" key="1">
    <citation type="submission" date="2023-11" db="EMBL/GenBank/DDBJ databases">
        <title>Halocaridina rubra genome assembly.</title>
        <authorList>
            <person name="Smith C."/>
        </authorList>
    </citation>
    <scope>NUCLEOTIDE SEQUENCE [LARGE SCALE GENOMIC DNA]</scope>
    <source>
        <strain evidence="2">EP-1</strain>
        <tissue evidence="2">Whole</tissue>
    </source>
</reference>
<comment type="caution">
    <text evidence="2">The sequence shown here is derived from an EMBL/GenBank/DDBJ whole genome shotgun (WGS) entry which is preliminary data.</text>
</comment>
<dbReference type="AlphaFoldDB" id="A0AAN9A0Z9"/>
<feature type="compositionally biased region" description="Basic and acidic residues" evidence="1">
    <location>
        <begin position="12"/>
        <end position="21"/>
    </location>
</feature>
<evidence type="ECO:0000256" key="1">
    <source>
        <dbReference type="SAM" id="MobiDB-lite"/>
    </source>
</evidence>
<feature type="region of interest" description="Disordered" evidence="1">
    <location>
        <begin position="1"/>
        <end position="22"/>
    </location>
</feature>
<accession>A0AAN9A0Z9</accession>
<evidence type="ECO:0000313" key="3">
    <source>
        <dbReference type="Proteomes" id="UP001381693"/>
    </source>
</evidence>
<gene>
    <name evidence="2" type="ORF">SK128_003118</name>
</gene>
<evidence type="ECO:0000313" key="2">
    <source>
        <dbReference type="EMBL" id="KAK7068335.1"/>
    </source>
</evidence>
<feature type="non-terminal residue" evidence="2">
    <location>
        <position position="1"/>
    </location>
</feature>
<organism evidence="2 3">
    <name type="scientific">Halocaridina rubra</name>
    <name type="common">Hawaiian red shrimp</name>
    <dbReference type="NCBI Taxonomy" id="373956"/>
    <lineage>
        <taxon>Eukaryota</taxon>
        <taxon>Metazoa</taxon>
        <taxon>Ecdysozoa</taxon>
        <taxon>Arthropoda</taxon>
        <taxon>Crustacea</taxon>
        <taxon>Multicrustacea</taxon>
        <taxon>Malacostraca</taxon>
        <taxon>Eumalacostraca</taxon>
        <taxon>Eucarida</taxon>
        <taxon>Decapoda</taxon>
        <taxon>Pleocyemata</taxon>
        <taxon>Caridea</taxon>
        <taxon>Atyoidea</taxon>
        <taxon>Atyidae</taxon>
        <taxon>Halocaridina</taxon>
    </lineage>
</organism>
<keyword evidence="3" id="KW-1185">Reference proteome</keyword>
<protein>
    <submittedName>
        <fullName evidence="2">Uncharacterized protein</fullName>
    </submittedName>
</protein>
<feature type="compositionally biased region" description="Acidic residues" evidence="1">
    <location>
        <begin position="1"/>
        <end position="11"/>
    </location>
</feature>
<dbReference type="Proteomes" id="UP001381693">
    <property type="component" value="Unassembled WGS sequence"/>
</dbReference>
<name>A0AAN9A0Z9_HALRR</name>
<proteinExistence type="predicted"/>
<sequence length="125" mass="14059">YDQTIEEEEEGHGEAGKRTCGTEEEEKQLLADVFAEGLSTSETPLPTPPSSTAKKKLLVTGTEMDECGEEKEFVLLETSYLQEVFSQVKCRECNSSVTISLLQEMLYCKLDVICEECEYRTKSEV</sequence>
<dbReference type="EMBL" id="JAXCGZ010017300">
    <property type="protein sequence ID" value="KAK7068335.1"/>
    <property type="molecule type" value="Genomic_DNA"/>
</dbReference>